<organism evidence="1">
    <name type="scientific">Actinomyces succiniciruminis</name>
    <dbReference type="NCBI Taxonomy" id="1522002"/>
    <lineage>
        <taxon>Bacteria</taxon>
        <taxon>Bacillati</taxon>
        <taxon>Actinomycetota</taxon>
        <taxon>Actinomycetes</taxon>
        <taxon>Actinomycetales</taxon>
        <taxon>Actinomycetaceae</taxon>
        <taxon>Actinomyces</taxon>
    </lineage>
</organism>
<accession>A0A1L7RH61</accession>
<dbReference type="InterPro" id="IPR018766">
    <property type="entry name" value="Zinicin_2"/>
</dbReference>
<dbReference type="SUPFAM" id="SSF55486">
    <property type="entry name" value="Metalloproteases ('zincins'), catalytic domain"/>
    <property type="match status" value="1"/>
</dbReference>
<protein>
    <submittedName>
        <fullName evidence="1">Coenzyme F420 biosynthesis-associated protein</fullName>
    </submittedName>
</protein>
<dbReference type="Pfam" id="PF10103">
    <property type="entry name" value="Zincin_2"/>
    <property type="match status" value="1"/>
</dbReference>
<evidence type="ECO:0000313" key="1">
    <source>
        <dbReference type="EMBL" id="CED90906.1"/>
    </source>
</evidence>
<dbReference type="PANTHER" id="PTHR39420">
    <property type="match status" value="1"/>
</dbReference>
<dbReference type="EMBL" id="LK995486">
    <property type="protein sequence ID" value="CED90906.1"/>
    <property type="molecule type" value="Genomic_DNA"/>
</dbReference>
<dbReference type="NCBIfam" id="TIGR03624">
    <property type="entry name" value="putative hydrolase"/>
    <property type="match status" value="1"/>
</dbReference>
<dbReference type="PANTHER" id="PTHR39420:SF1">
    <property type="entry name" value="HYDROLASE"/>
    <property type="match status" value="1"/>
</dbReference>
<dbReference type="NCBIfam" id="TIGR03883">
    <property type="entry name" value="DUF2342_F420"/>
    <property type="match status" value="1"/>
</dbReference>
<proteinExistence type="predicted"/>
<sequence length="368" mass="38498">MNRPGAGSVERTAAAGVDWDRALRLARAGTPAGPHLPGAVRRGVVALLRRSADDALPWAAQLTGLTAPARVAADTTEVLVVDRIGLQRANAAFLRALMERVPDPSGPRPGPSEAVGRAMVSPAVAGLLGLISTRVLGQVLPAGAGERGARMLLVAPNVVELQRLRDLDRIDLSAWVALHEATHVLQLAAAPWLTAHLTTQVEQVAGVLMRPPAPGEPAGLARLARAVRAGATARRGVPGGAGTPSPLLTDRLGAAEREQLAAITATMALLEGHAEAVLDAVEPSRMPSVYRLRAVLGHSRDGVAGTLLERLLGVEAKQTQYVDGAAFVRGVVGRVGQAGLNAVWREPANLPRPEEIGRPEVWIERMGL</sequence>
<name>A0A1L7RH61_9ACTO</name>
<dbReference type="AlphaFoldDB" id="A0A1L7RH61"/>
<dbReference type="Gene3D" id="1.20.150.30">
    <property type="entry name" value="Zincin-like metallopeptidase, N-terminal domain"/>
    <property type="match status" value="1"/>
</dbReference>
<dbReference type="InterPro" id="IPR022454">
    <property type="entry name" value="CHP03883_F420-assoc"/>
</dbReference>
<dbReference type="RefSeq" id="WP_210579628.1">
    <property type="nucleotide sequence ID" value="NZ_LK995486.1"/>
</dbReference>
<reference evidence="1" key="1">
    <citation type="submission" date="2014-07" db="EMBL/GenBank/DDBJ databases">
        <authorList>
            <person name="Zhang J.E."/>
            <person name="Yang H."/>
            <person name="Guo J."/>
            <person name="Deng Z."/>
            <person name="Luo H."/>
            <person name="Luo M."/>
            <person name="Zhao B."/>
        </authorList>
    </citation>
    <scope>NUCLEOTIDE SEQUENCE</scope>
    <source>
        <strain evidence="1">AM4</strain>
    </source>
</reference>
<gene>
    <name evidence="1" type="ORF">AAM4_1074</name>
</gene>
<dbReference type="InterPro" id="IPR042271">
    <property type="entry name" value="Zinicin_2_N"/>
</dbReference>